<dbReference type="EMBL" id="JADGJH010000190">
    <property type="protein sequence ID" value="KAJ3134517.1"/>
    <property type="molecule type" value="Genomic_DNA"/>
</dbReference>
<comment type="caution">
    <text evidence="1">The sequence shown here is derived from an EMBL/GenBank/DDBJ whole genome shotgun (WGS) entry which is preliminary data.</text>
</comment>
<proteinExistence type="predicted"/>
<reference evidence="1" key="1">
    <citation type="submission" date="2020-05" db="EMBL/GenBank/DDBJ databases">
        <title>Phylogenomic resolution of chytrid fungi.</title>
        <authorList>
            <person name="Stajich J.E."/>
            <person name="Amses K."/>
            <person name="Simmons R."/>
            <person name="Seto K."/>
            <person name="Myers J."/>
            <person name="Bonds A."/>
            <person name="Quandt C.A."/>
            <person name="Barry K."/>
            <person name="Liu P."/>
            <person name="Grigoriev I."/>
            <person name="Longcore J.E."/>
            <person name="James T.Y."/>
        </authorList>
    </citation>
    <scope>NUCLEOTIDE SEQUENCE</scope>
    <source>
        <strain evidence="1">JEL0513</strain>
    </source>
</reference>
<dbReference type="Proteomes" id="UP001211907">
    <property type="component" value="Unassembled WGS sequence"/>
</dbReference>
<protein>
    <submittedName>
        <fullName evidence="1">Uncharacterized protein</fullName>
    </submittedName>
</protein>
<organism evidence="1 2">
    <name type="scientific">Physocladia obscura</name>
    <dbReference type="NCBI Taxonomy" id="109957"/>
    <lineage>
        <taxon>Eukaryota</taxon>
        <taxon>Fungi</taxon>
        <taxon>Fungi incertae sedis</taxon>
        <taxon>Chytridiomycota</taxon>
        <taxon>Chytridiomycota incertae sedis</taxon>
        <taxon>Chytridiomycetes</taxon>
        <taxon>Chytridiales</taxon>
        <taxon>Chytriomycetaceae</taxon>
        <taxon>Physocladia</taxon>
    </lineage>
</organism>
<dbReference type="AlphaFoldDB" id="A0AAD5T7I0"/>
<evidence type="ECO:0000313" key="2">
    <source>
        <dbReference type="Proteomes" id="UP001211907"/>
    </source>
</evidence>
<name>A0AAD5T7I0_9FUNG</name>
<gene>
    <name evidence="1" type="ORF">HK100_003562</name>
</gene>
<keyword evidence="2" id="KW-1185">Reference proteome</keyword>
<sequence>MFTNSISNLNTFTSSATVTSTTTAAATATTTAVTTPTPTAPPTPASIYLSRLGEHLYRAFSEQTLRGDEQPLLDVEEDSIEFSLLIVDPIIQRSDVEIDQQYQRQRTTFACRPTLMEESERSDEPDDNDSCEHKFSSYDYNEYFQTKKTGNYTADLQNSTTKTIGRNANPLFVEVEEDWRDDDSTITVEENVGEYTLDLTRKNKLTKTRWDEQVFMELR</sequence>
<accession>A0AAD5T7I0</accession>
<evidence type="ECO:0000313" key="1">
    <source>
        <dbReference type="EMBL" id="KAJ3134517.1"/>
    </source>
</evidence>